<sequence length="89" mass="9136">VHASSTDCVPPTLTSTISRALVRSRSTPEVIAAACMTTIGWYSKNSSDTAAESRTSTSSTIGTGPISAIEFKAVWGSGLIAIPIALIPV</sequence>
<accession>A0A381UAW5</accession>
<organism evidence="1">
    <name type="scientific">marine metagenome</name>
    <dbReference type="NCBI Taxonomy" id="408172"/>
    <lineage>
        <taxon>unclassified sequences</taxon>
        <taxon>metagenomes</taxon>
        <taxon>ecological metagenomes</taxon>
    </lineage>
</organism>
<gene>
    <name evidence="1" type="ORF">METZ01_LOCUS78184</name>
</gene>
<reference evidence="1" key="1">
    <citation type="submission" date="2018-05" db="EMBL/GenBank/DDBJ databases">
        <authorList>
            <person name="Lanie J.A."/>
            <person name="Ng W.-L."/>
            <person name="Kazmierczak K.M."/>
            <person name="Andrzejewski T.M."/>
            <person name="Davidsen T.M."/>
            <person name="Wayne K.J."/>
            <person name="Tettelin H."/>
            <person name="Glass J.I."/>
            <person name="Rusch D."/>
            <person name="Podicherti R."/>
            <person name="Tsui H.-C.T."/>
            <person name="Winkler M.E."/>
        </authorList>
    </citation>
    <scope>NUCLEOTIDE SEQUENCE</scope>
</reference>
<feature type="non-terminal residue" evidence="1">
    <location>
        <position position="1"/>
    </location>
</feature>
<dbReference type="EMBL" id="UINC01006077">
    <property type="protein sequence ID" value="SVA25330.1"/>
    <property type="molecule type" value="Genomic_DNA"/>
</dbReference>
<dbReference type="AlphaFoldDB" id="A0A381UAW5"/>
<evidence type="ECO:0000313" key="1">
    <source>
        <dbReference type="EMBL" id="SVA25330.1"/>
    </source>
</evidence>
<proteinExistence type="predicted"/>
<name>A0A381UAW5_9ZZZZ</name>
<protein>
    <submittedName>
        <fullName evidence="1">Uncharacterized protein</fullName>
    </submittedName>
</protein>